<evidence type="ECO:0000313" key="1">
    <source>
        <dbReference type="EMBL" id="KAF8905980.1"/>
    </source>
</evidence>
<organism evidence="1 2">
    <name type="scientific">Gymnopilus junonius</name>
    <name type="common">Spectacular rustgill mushroom</name>
    <name type="synonym">Gymnopilus spectabilis subsp. junonius</name>
    <dbReference type="NCBI Taxonomy" id="109634"/>
    <lineage>
        <taxon>Eukaryota</taxon>
        <taxon>Fungi</taxon>
        <taxon>Dikarya</taxon>
        <taxon>Basidiomycota</taxon>
        <taxon>Agaricomycotina</taxon>
        <taxon>Agaricomycetes</taxon>
        <taxon>Agaricomycetidae</taxon>
        <taxon>Agaricales</taxon>
        <taxon>Agaricineae</taxon>
        <taxon>Hymenogastraceae</taxon>
        <taxon>Gymnopilus</taxon>
    </lineage>
</organism>
<sequence length="126" mass="13985">MDFFFCIPLIFGCATKVSPEGDQTPRICPRCHNAAVTSAKSREFFEFCFVPLIPISTKHIWVCAICQWSLPVHNGGWEPQAVSMNMPTSHTGYYPPQPQPAAFQGSYNPQYIQPSGAGMQGPYTKP</sequence>
<dbReference type="PANTHER" id="PTHR28139">
    <property type="entry name" value="UPF0768 PROTEIN YBL029C-A"/>
    <property type="match status" value="1"/>
</dbReference>
<dbReference type="Proteomes" id="UP000724874">
    <property type="component" value="Unassembled WGS sequence"/>
</dbReference>
<evidence type="ECO:0000313" key="2">
    <source>
        <dbReference type="Proteomes" id="UP000724874"/>
    </source>
</evidence>
<gene>
    <name evidence="1" type="ORF">CPB84DRAFT_537521</name>
</gene>
<dbReference type="OrthoDB" id="5545479at2759"/>
<keyword evidence="2" id="KW-1185">Reference proteome</keyword>
<proteinExistence type="predicted"/>
<dbReference type="EMBL" id="JADNYJ010000020">
    <property type="protein sequence ID" value="KAF8905980.1"/>
    <property type="molecule type" value="Genomic_DNA"/>
</dbReference>
<reference evidence="1" key="1">
    <citation type="submission" date="2020-11" db="EMBL/GenBank/DDBJ databases">
        <authorList>
            <consortium name="DOE Joint Genome Institute"/>
            <person name="Ahrendt S."/>
            <person name="Riley R."/>
            <person name="Andreopoulos W."/>
            <person name="LaButti K."/>
            <person name="Pangilinan J."/>
            <person name="Ruiz-duenas F.J."/>
            <person name="Barrasa J.M."/>
            <person name="Sanchez-Garcia M."/>
            <person name="Camarero S."/>
            <person name="Miyauchi S."/>
            <person name="Serrano A."/>
            <person name="Linde D."/>
            <person name="Babiker R."/>
            <person name="Drula E."/>
            <person name="Ayuso-Fernandez I."/>
            <person name="Pacheco R."/>
            <person name="Padilla G."/>
            <person name="Ferreira P."/>
            <person name="Barriuso J."/>
            <person name="Kellner H."/>
            <person name="Castanera R."/>
            <person name="Alfaro M."/>
            <person name="Ramirez L."/>
            <person name="Pisabarro A.G."/>
            <person name="Kuo A."/>
            <person name="Tritt A."/>
            <person name="Lipzen A."/>
            <person name="He G."/>
            <person name="Yan M."/>
            <person name="Ng V."/>
            <person name="Cullen D."/>
            <person name="Martin F."/>
            <person name="Rosso M.-N."/>
            <person name="Henrissat B."/>
            <person name="Hibbett D."/>
            <person name="Martinez A.T."/>
            <person name="Grigoriev I.V."/>
        </authorList>
    </citation>
    <scope>NUCLEOTIDE SEQUENCE</scope>
    <source>
        <strain evidence="1">AH 44721</strain>
    </source>
</reference>
<protein>
    <recommendedName>
        <fullName evidence="3">Zinc-ribbon 15 domain-containing protein</fullName>
    </recommendedName>
</protein>
<evidence type="ECO:0008006" key="3">
    <source>
        <dbReference type="Google" id="ProtNLM"/>
    </source>
</evidence>
<name>A0A9P5TR39_GYMJU</name>
<accession>A0A9P5TR39</accession>
<dbReference type="PANTHER" id="PTHR28139:SF1">
    <property type="entry name" value="UPF0768 PROTEIN YBL029C-A"/>
    <property type="match status" value="1"/>
</dbReference>
<dbReference type="AlphaFoldDB" id="A0A9P5TR39"/>
<comment type="caution">
    <text evidence="1">The sequence shown here is derived from an EMBL/GenBank/DDBJ whole genome shotgun (WGS) entry which is preliminary data.</text>
</comment>